<feature type="domain" description="Ferrous iron transporter FeoA-like" evidence="2">
    <location>
        <begin position="8"/>
        <end position="80"/>
    </location>
</feature>
<dbReference type="RefSeq" id="WP_154481734.1">
    <property type="nucleotide sequence ID" value="NZ_JAHLOA010000008.1"/>
</dbReference>
<dbReference type="PANTHER" id="PTHR42954">
    <property type="entry name" value="FE(2+) TRANSPORT PROTEIN A"/>
    <property type="match status" value="1"/>
</dbReference>
<evidence type="ECO:0000313" key="4">
    <source>
        <dbReference type="EMBL" id="MSS42309.1"/>
    </source>
</evidence>
<dbReference type="Gene3D" id="2.30.30.90">
    <property type="match status" value="1"/>
</dbReference>
<dbReference type="InterPro" id="IPR052713">
    <property type="entry name" value="FeoA"/>
</dbReference>
<dbReference type="SMART" id="SM00899">
    <property type="entry name" value="FeoA"/>
    <property type="match status" value="1"/>
</dbReference>
<gene>
    <name evidence="4" type="ORF">FYJ27_00970</name>
    <name evidence="3" type="ORF">L0P62_05265</name>
</gene>
<dbReference type="SUPFAM" id="SSF50037">
    <property type="entry name" value="C-terminal domain of transcriptional repressors"/>
    <property type="match status" value="1"/>
</dbReference>
<dbReference type="AlphaFoldDB" id="A0A844FEA3"/>
<evidence type="ECO:0000259" key="2">
    <source>
        <dbReference type="SMART" id="SM00899"/>
    </source>
</evidence>
<keyword evidence="1" id="KW-0408">Iron</keyword>
<comment type="caution">
    <text evidence="4">The sequence shown here is derived from an EMBL/GenBank/DDBJ whole genome shotgun (WGS) entry which is preliminary data.</text>
</comment>
<keyword evidence="6" id="KW-1185">Reference proteome</keyword>
<dbReference type="Proteomes" id="UP000462760">
    <property type="component" value="Unassembled WGS sequence"/>
</dbReference>
<dbReference type="InterPro" id="IPR008988">
    <property type="entry name" value="Transcriptional_repressor_C"/>
</dbReference>
<dbReference type="InterPro" id="IPR007167">
    <property type="entry name" value="Fe-transptr_FeoA-like"/>
</dbReference>
<dbReference type="GO" id="GO:0046914">
    <property type="term" value="F:transition metal ion binding"/>
    <property type="evidence" value="ECO:0007669"/>
    <property type="project" value="InterPro"/>
</dbReference>
<dbReference type="EMBL" id="JAKNID010000014">
    <property type="protein sequence ID" value="MCG4564855.1"/>
    <property type="molecule type" value="Genomic_DNA"/>
</dbReference>
<sequence length="81" mass="8957">MENLNNIISLAELPVQKSGKVINILCGGNKRRRFLDLGITQNTIIKNERVSPSGNPIAYNIRGTIIALRTSEAEKILINIL</sequence>
<protein>
    <submittedName>
        <fullName evidence="4">Ferrous iron transport protein A</fullName>
    </submittedName>
</protein>
<proteinExistence type="predicted"/>
<evidence type="ECO:0000313" key="6">
    <source>
        <dbReference type="Proteomes" id="UP001108123"/>
    </source>
</evidence>
<name>A0A844FEA3_9FIRM</name>
<evidence type="ECO:0000256" key="1">
    <source>
        <dbReference type="ARBA" id="ARBA00023004"/>
    </source>
</evidence>
<accession>A0A844FEA3</accession>
<dbReference type="InterPro" id="IPR038157">
    <property type="entry name" value="FeoA_core_dom"/>
</dbReference>
<dbReference type="OrthoDB" id="9811076at2"/>
<dbReference type="Proteomes" id="UP001108123">
    <property type="component" value="Unassembled WGS sequence"/>
</dbReference>
<dbReference type="Pfam" id="PF04023">
    <property type="entry name" value="FeoA"/>
    <property type="match status" value="1"/>
</dbReference>
<reference evidence="4 5" key="1">
    <citation type="submission" date="2019-08" db="EMBL/GenBank/DDBJ databases">
        <title>In-depth cultivation of the pig gut microbiome towards novel bacterial diversity and tailored functional studies.</title>
        <authorList>
            <person name="Wylensek D."/>
            <person name="Hitch T.C.A."/>
            <person name="Clavel T."/>
        </authorList>
    </citation>
    <scope>NUCLEOTIDE SEQUENCE [LARGE SCALE GENOMIC DNA]</scope>
    <source>
        <strain evidence="4 5">Med78-601-WT-4W-RMD-3</strain>
    </source>
</reference>
<organism evidence="4 5">
    <name type="scientific">Anaerosalibacter bizertensis</name>
    <dbReference type="NCBI Taxonomy" id="932217"/>
    <lineage>
        <taxon>Bacteria</taxon>
        <taxon>Bacillati</taxon>
        <taxon>Bacillota</taxon>
        <taxon>Tissierellia</taxon>
        <taxon>Tissierellales</taxon>
        <taxon>Sporanaerobacteraceae</taxon>
        <taxon>Anaerosalibacter</taxon>
    </lineage>
</organism>
<evidence type="ECO:0000313" key="3">
    <source>
        <dbReference type="EMBL" id="MCG4564855.1"/>
    </source>
</evidence>
<dbReference type="EMBL" id="VULR01000001">
    <property type="protein sequence ID" value="MSS42309.1"/>
    <property type="molecule type" value="Genomic_DNA"/>
</dbReference>
<dbReference type="PANTHER" id="PTHR42954:SF2">
    <property type="entry name" value="FE(2+) TRANSPORT PROTEIN A"/>
    <property type="match status" value="1"/>
</dbReference>
<evidence type="ECO:0000313" key="5">
    <source>
        <dbReference type="Proteomes" id="UP000462760"/>
    </source>
</evidence>
<reference evidence="3" key="2">
    <citation type="submission" date="2022-01" db="EMBL/GenBank/DDBJ databases">
        <title>Collection of gut derived symbiotic bacterial strains cultured from healthy donors.</title>
        <authorList>
            <person name="Lin H."/>
            <person name="Kohout C."/>
            <person name="Waligurski E."/>
            <person name="Pamer E.G."/>
        </authorList>
    </citation>
    <scope>NUCLEOTIDE SEQUENCE</scope>
    <source>
        <strain evidence="3">MSK.14.39</strain>
    </source>
</reference>